<comment type="caution">
    <text evidence="4">The sequence shown here is derived from an EMBL/GenBank/DDBJ whole genome shotgun (WGS) entry which is preliminary data.</text>
</comment>
<evidence type="ECO:0000259" key="3">
    <source>
        <dbReference type="PROSITE" id="PS51534"/>
    </source>
</evidence>
<feature type="region of interest" description="Disordered" evidence="1">
    <location>
        <begin position="547"/>
        <end position="588"/>
    </location>
</feature>
<dbReference type="InterPro" id="IPR053047">
    <property type="entry name" value="E3_ubiq_ligase_TRAF3IP2"/>
</dbReference>
<dbReference type="Pfam" id="PF00531">
    <property type="entry name" value="Death"/>
    <property type="match status" value="1"/>
</dbReference>
<dbReference type="PANTHER" id="PTHR34257:SF2">
    <property type="entry name" value="E3 UBIQUITIN LIGASE TRAF3IP2"/>
    <property type="match status" value="1"/>
</dbReference>
<dbReference type="Gene3D" id="3.40.50.11530">
    <property type="match status" value="1"/>
</dbReference>
<accession>A0A2T7PJS1</accession>
<keyword evidence="5" id="KW-1185">Reference proteome</keyword>
<dbReference type="PROSITE" id="PS51534">
    <property type="entry name" value="SEFIR"/>
    <property type="match status" value="1"/>
</dbReference>
<dbReference type="OMA" id="SQHGRNT"/>
<evidence type="ECO:0000256" key="1">
    <source>
        <dbReference type="SAM" id="MobiDB-lite"/>
    </source>
</evidence>
<feature type="compositionally biased region" description="Polar residues" evidence="1">
    <location>
        <begin position="564"/>
        <end position="587"/>
    </location>
</feature>
<protein>
    <recommendedName>
        <fullName evidence="6">Death domain-containing protein</fullName>
    </recommendedName>
</protein>
<dbReference type="Pfam" id="PF08357">
    <property type="entry name" value="SEFIR"/>
    <property type="match status" value="1"/>
</dbReference>
<dbReference type="GO" id="GO:0007165">
    <property type="term" value="P:signal transduction"/>
    <property type="evidence" value="ECO:0007669"/>
    <property type="project" value="InterPro"/>
</dbReference>
<sequence>MDKEEKFDTGGRSKMLEEGTSLPWRLVNFSTWNKLAKKLDPNSPISNNDWRGLAEHLGFSTEDILVLEANSEGKTVSLFKSYMRESGATVNKVLRALKVMQREDALQILLDAVPDIEQKYLDLQHESELAHAVEIDEKYMSPLGCQCPNSSAPFSSQHCSSPCSSYRHHHSPCSHLSTSCCCHHHPDHHQPPHRFNTPFRVPPTSTHHHQQAPLTITTASIQPSLGANRAGPLDLKYNIMSDHTNANHLTPIMSDHTNPNLLTPMSELSNYDHVPQQADPSISVSNSKKSPLFHPQYMPPVNNSFGHRQLSDSMAVQPDTDRNEGVLCSFSSDVEMEGNAVREKPASLPAAIARGLGHVSMAFNGQPLVGPIGMDIGEEEGSSTSSNDCSSTGSGYQLNTAARAAGTSPGHHNIERQVSEECNMKQPYSARDAMQRVRTWDITQPAMVDPHGASSRWTSVDKCNNNGSVGRPTGAAGRVGCDKEQPTSLQQLVKLSKLPDHYMPDTKYKTIVADQQIDELPNGKAIQGIKQETTGVQSSCLYGNRSASSKGAVSSTSSGSNNSQVWVTQRGENPNTFPMRVKSQSGGATVEKVRKLKPGQLTKTVSVPMDMKMEEFKKAFRHIKVFVTYANDSKQHSHQVLSLCNCLDRNGFSCCVDVYSQRESNPEEKQASRDWCTRKFREADFILVCLSPQYVREIQMVSKASDANSQTWQHAAHIYHLMQQEYERTRRTSRFVPLFFEGLKLEGTPSWLTHHLVYHWPQQYKDLLWMLTKPEERIKPRSKAEKNCSMLKNGHCMPVLSSSGY</sequence>
<dbReference type="STRING" id="400727.A0A2T7PJS1"/>
<dbReference type="Gene3D" id="1.10.533.10">
    <property type="entry name" value="Death Domain, Fas"/>
    <property type="match status" value="1"/>
</dbReference>
<dbReference type="PANTHER" id="PTHR34257">
    <property type="entry name" value="ADAPTER PROTEIN CIKS"/>
    <property type="match status" value="1"/>
</dbReference>
<evidence type="ECO:0000313" key="5">
    <source>
        <dbReference type="Proteomes" id="UP000245119"/>
    </source>
</evidence>
<proteinExistence type="predicted"/>
<dbReference type="EMBL" id="PZQS01000003">
    <property type="protein sequence ID" value="PVD33679.1"/>
    <property type="molecule type" value="Genomic_DNA"/>
</dbReference>
<dbReference type="OrthoDB" id="6021171at2759"/>
<dbReference type="GO" id="GO:0006959">
    <property type="term" value="P:humoral immune response"/>
    <property type="evidence" value="ECO:0007669"/>
    <property type="project" value="TreeGrafter"/>
</dbReference>
<dbReference type="InterPro" id="IPR000488">
    <property type="entry name" value="Death_dom"/>
</dbReference>
<dbReference type="Proteomes" id="UP000245119">
    <property type="component" value="Linkage Group LG3"/>
</dbReference>
<feature type="domain" description="SEFIR" evidence="3">
    <location>
        <begin position="622"/>
        <end position="769"/>
    </location>
</feature>
<dbReference type="PROSITE" id="PS50017">
    <property type="entry name" value="DEATH_DOMAIN"/>
    <property type="match status" value="1"/>
</dbReference>
<evidence type="ECO:0008006" key="6">
    <source>
        <dbReference type="Google" id="ProtNLM"/>
    </source>
</evidence>
<gene>
    <name evidence="4" type="ORF">C0Q70_04937</name>
</gene>
<feature type="compositionally biased region" description="Low complexity" evidence="1">
    <location>
        <begin position="547"/>
        <end position="563"/>
    </location>
</feature>
<evidence type="ECO:0000259" key="2">
    <source>
        <dbReference type="PROSITE" id="PS50017"/>
    </source>
</evidence>
<reference evidence="4 5" key="1">
    <citation type="submission" date="2018-04" db="EMBL/GenBank/DDBJ databases">
        <title>The genome of golden apple snail Pomacea canaliculata provides insight into stress tolerance and invasive adaptation.</title>
        <authorList>
            <person name="Liu C."/>
            <person name="Liu B."/>
            <person name="Ren Y."/>
            <person name="Zhang Y."/>
            <person name="Wang H."/>
            <person name="Li S."/>
            <person name="Jiang F."/>
            <person name="Yin L."/>
            <person name="Zhang G."/>
            <person name="Qian W."/>
            <person name="Fan W."/>
        </authorList>
    </citation>
    <scope>NUCLEOTIDE SEQUENCE [LARGE SCALE GENOMIC DNA]</scope>
    <source>
        <strain evidence="4">SZHN2017</strain>
        <tissue evidence="4">Muscle</tissue>
    </source>
</reference>
<name>A0A2T7PJS1_POMCA</name>
<dbReference type="GO" id="GO:0043123">
    <property type="term" value="P:positive regulation of canonical NF-kappaB signal transduction"/>
    <property type="evidence" value="ECO:0007669"/>
    <property type="project" value="TreeGrafter"/>
</dbReference>
<evidence type="ECO:0000313" key="4">
    <source>
        <dbReference type="EMBL" id="PVD33679.1"/>
    </source>
</evidence>
<dbReference type="SUPFAM" id="SSF47986">
    <property type="entry name" value="DEATH domain"/>
    <property type="match status" value="1"/>
</dbReference>
<organism evidence="4 5">
    <name type="scientific">Pomacea canaliculata</name>
    <name type="common">Golden apple snail</name>
    <dbReference type="NCBI Taxonomy" id="400727"/>
    <lineage>
        <taxon>Eukaryota</taxon>
        <taxon>Metazoa</taxon>
        <taxon>Spiralia</taxon>
        <taxon>Lophotrochozoa</taxon>
        <taxon>Mollusca</taxon>
        <taxon>Gastropoda</taxon>
        <taxon>Caenogastropoda</taxon>
        <taxon>Architaenioglossa</taxon>
        <taxon>Ampullarioidea</taxon>
        <taxon>Ampullariidae</taxon>
        <taxon>Pomacea</taxon>
    </lineage>
</organism>
<dbReference type="InterPro" id="IPR013568">
    <property type="entry name" value="SEFIR_dom"/>
</dbReference>
<dbReference type="AlphaFoldDB" id="A0A2T7PJS1"/>
<dbReference type="SMART" id="SM00005">
    <property type="entry name" value="DEATH"/>
    <property type="match status" value="1"/>
</dbReference>
<feature type="domain" description="Death" evidence="2">
    <location>
        <begin position="49"/>
        <end position="113"/>
    </location>
</feature>
<dbReference type="InterPro" id="IPR011029">
    <property type="entry name" value="DEATH-like_dom_sf"/>
</dbReference>